<dbReference type="GO" id="GO:0008017">
    <property type="term" value="F:microtubule binding"/>
    <property type="evidence" value="ECO:0007669"/>
    <property type="project" value="InterPro"/>
</dbReference>
<dbReference type="CDD" id="cd01370">
    <property type="entry name" value="KISc_KIP3_like"/>
    <property type="match status" value="1"/>
</dbReference>
<gene>
    <name evidence="13" type="primary">KIF18A</name>
    <name evidence="13" type="ORF">SK128_025096</name>
</gene>
<evidence type="ECO:0000256" key="3">
    <source>
        <dbReference type="ARBA" id="ARBA00022741"/>
    </source>
</evidence>
<name>A0AAN8XDJ5_HALRR</name>
<dbReference type="GO" id="GO:0005524">
    <property type="term" value="F:ATP binding"/>
    <property type="evidence" value="ECO:0007669"/>
    <property type="project" value="UniProtKB-UniRule"/>
</dbReference>
<feature type="region of interest" description="Disordered" evidence="11">
    <location>
        <begin position="897"/>
        <end position="917"/>
    </location>
</feature>
<proteinExistence type="inferred from homology"/>
<feature type="domain" description="Kinesin motor" evidence="12">
    <location>
        <begin position="47"/>
        <end position="388"/>
    </location>
</feature>
<feature type="compositionally biased region" description="Polar residues" evidence="11">
    <location>
        <begin position="1052"/>
        <end position="1068"/>
    </location>
</feature>
<evidence type="ECO:0000313" key="13">
    <source>
        <dbReference type="EMBL" id="KAK7079533.1"/>
    </source>
</evidence>
<comment type="similarity">
    <text evidence="8">Belongs to the TRAFAC class myosin-kinesin ATPase superfamily. Kinesin family. KIN-8 subfamily.</text>
</comment>
<dbReference type="PANTHER" id="PTHR47968">
    <property type="entry name" value="CENTROMERE PROTEIN E"/>
    <property type="match status" value="1"/>
</dbReference>
<protein>
    <submittedName>
        <fullName evidence="13">Kinesin-like protein kif18a</fullName>
    </submittedName>
</protein>
<keyword evidence="7" id="KW-0963">Cytoplasm</keyword>
<feature type="binding site" evidence="9">
    <location>
        <begin position="150"/>
        <end position="157"/>
    </location>
    <ligand>
        <name>ATP</name>
        <dbReference type="ChEBI" id="CHEBI:30616"/>
    </ligand>
</feature>
<dbReference type="GO" id="GO:0005874">
    <property type="term" value="C:microtubule"/>
    <property type="evidence" value="ECO:0007669"/>
    <property type="project" value="UniProtKB-KW"/>
</dbReference>
<accession>A0AAN8XDJ5</accession>
<keyword evidence="5 10" id="KW-0175">Coiled coil</keyword>
<dbReference type="Pfam" id="PF00225">
    <property type="entry name" value="Kinesin"/>
    <property type="match status" value="1"/>
</dbReference>
<evidence type="ECO:0000256" key="9">
    <source>
        <dbReference type="PROSITE-ProRule" id="PRU00283"/>
    </source>
</evidence>
<feature type="compositionally biased region" description="Low complexity" evidence="11">
    <location>
        <begin position="897"/>
        <end position="912"/>
    </location>
</feature>
<keyword evidence="14" id="KW-1185">Reference proteome</keyword>
<evidence type="ECO:0000256" key="6">
    <source>
        <dbReference type="ARBA" id="ARBA00023175"/>
    </source>
</evidence>
<feature type="region of interest" description="Disordered" evidence="11">
    <location>
        <begin position="1048"/>
        <end position="1068"/>
    </location>
</feature>
<keyword evidence="2" id="KW-0493">Microtubule</keyword>
<dbReference type="InterPro" id="IPR019821">
    <property type="entry name" value="Kinesin_motor_CS"/>
</dbReference>
<dbReference type="FunFam" id="3.40.850.10:FF:000054">
    <property type="entry name" value="Kinesin-like protein"/>
    <property type="match status" value="1"/>
</dbReference>
<evidence type="ECO:0000256" key="8">
    <source>
        <dbReference type="ARBA" id="ARBA00060769"/>
    </source>
</evidence>
<dbReference type="AlphaFoldDB" id="A0AAN8XDJ5"/>
<dbReference type="PRINTS" id="PR00380">
    <property type="entry name" value="KINESINHEAVY"/>
</dbReference>
<dbReference type="EMBL" id="JAXCGZ010006786">
    <property type="protein sequence ID" value="KAK7079533.1"/>
    <property type="molecule type" value="Genomic_DNA"/>
</dbReference>
<keyword evidence="6 9" id="KW-0505">Motor protein</keyword>
<dbReference type="InterPro" id="IPR027640">
    <property type="entry name" value="Kinesin-like_fam"/>
</dbReference>
<keyword evidence="7" id="KW-0206">Cytoskeleton</keyword>
<dbReference type="GO" id="GO:0003777">
    <property type="term" value="F:microtubule motor activity"/>
    <property type="evidence" value="ECO:0007669"/>
    <property type="project" value="InterPro"/>
</dbReference>
<dbReference type="PROSITE" id="PS50067">
    <property type="entry name" value="KINESIN_MOTOR_2"/>
    <property type="match status" value="1"/>
</dbReference>
<feature type="coiled-coil region" evidence="10">
    <location>
        <begin position="410"/>
        <end position="471"/>
    </location>
</feature>
<evidence type="ECO:0000259" key="12">
    <source>
        <dbReference type="PROSITE" id="PS50067"/>
    </source>
</evidence>
<evidence type="ECO:0000256" key="4">
    <source>
        <dbReference type="ARBA" id="ARBA00022840"/>
    </source>
</evidence>
<dbReference type="PROSITE" id="PS00411">
    <property type="entry name" value="KINESIN_MOTOR_1"/>
    <property type="match status" value="1"/>
</dbReference>
<dbReference type="Gene3D" id="3.40.850.10">
    <property type="entry name" value="Kinesin motor domain"/>
    <property type="match status" value="1"/>
</dbReference>
<evidence type="ECO:0000256" key="10">
    <source>
        <dbReference type="SAM" id="Coils"/>
    </source>
</evidence>
<evidence type="ECO:0000256" key="1">
    <source>
        <dbReference type="ARBA" id="ARBA00004245"/>
    </source>
</evidence>
<evidence type="ECO:0000313" key="14">
    <source>
        <dbReference type="Proteomes" id="UP001381693"/>
    </source>
</evidence>
<dbReference type="SMART" id="SM00129">
    <property type="entry name" value="KISc"/>
    <property type="match status" value="1"/>
</dbReference>
<evidence type="ECO:0000256" key="7">
    <source>
        <dbReference type="ARBA" id="ARBA00023212"/>
    </source>
</evidence>
<dbReference type="SUPFAM" id="SSF52540">
    <property type="entry name" value="P-loop containing nucleoside triphosphate hydrolases"/>
    <property type="match status" value="1"/>
</dbReference>
<evidence type="ECO:0000256" key="2">
    <source>
        <dbReference type="ARBA" id="ARBA00022701"/>
    </source>
</evidence>
<evidence type="ECO:0000256" key="11">
    <source>
        <dbReference type="SAM" id="MobiDB-lite"/>
    </source>
</evidence>
<dbReference type="GO" id="GO:0007018">
    <property type="term" value="P:microtubule-based movement"/>
    <property type="evidence" value="ECO:0007669"/>
    <property type="project" value="InterPro"/>
</dbReference>
<keyword evidence="4 9" id="KW-0067">ATP-binding</keyword>
<evidence type="ECO:0000256" key="5">
    <source>
        <dbReference type="ARBA" id="ARBA00023054"/>
    </source>
</evidence>
<dbReference type="Proteomes" id="UP001381693">
    <property type="component" value="Unassembled WGS sequence"/>
</dbReference>
<dbReference type="InterPro" id="IPR001752">
    <property type="entry name" value="Kinesin_motor_dom"/>
</dbReference>
<comment type="caution">
    <text evidence="13">The sequence shown here is derived from an EMBL/GenBank/DDBJ whole genome shotgun (WGS) entry which is preliminary data.</text>
</comment>
<keyword evidence="3 9" id="KW-0547">Nucleotide-binding</keyword>
<reference evidence="13 14" key="1">
    <citation type="submission" date="2023-11" db="EMBL/GenBank/DDBJ databases">
        <title>Halocaridina rubra genome assembly.</title>
        <authorList>
            <person name="Smith C."/>
        </authorList>
    </citation>
    <scope>NUCLEOTIDE SEQUENCE [LARGE SCALE GENOMIC DNA]</scope>
    <source>
        <strain evidence="13">EP-1</strain>
        <tissue evidence="13">Whole</tissue>
    </source>
</reference>
<organism evidence="13 14">
    <name type="scientific">Halocaridina rubra</name>
    <name type="common">Hawaiian red shrimp</name>
    <dbReference type="NCBI Taxonomy" id="373956"/>
    <lineage>
        <taxon>Eukaryota</taxon>
        <taxon>Metazoa</taxon>
        <taxon>Ecdysozoa</taxon>
        <taxon>Arthropoda</taxon>
        <taxon>Crustacea</taxon>
        <taxon>Multicrustacea</taxon>
        <taxon>Malacostraca</taxon>
        <taxon>Eumalacostraca</taxon>
        <taxon>Eucarida</taxon>
        <taxon>Decapoda</taxon>
        <taxon>Pleocyemata</taxon>
        <taxon>Caridea</taxon>
        <taxon>Atyoidea</taxon>
        <taxon>Atyidae</taxon>
        <taxon>Halocaridina</taxon>
    </lineage>
</organism>
<dbReference type="InterPro" id="IPR027417">
    <property type="entry name" value="P-loop_NTPase"/>
</dbReference>
<dbReference type="InterPro" id="IPR036961">
    <property type="entry name" value="Kinesin_motor_dom_sf"/>
</dbReference>
<dbReference type="PANTHER" id="PTHR47968:SF65">
    <property type="entry name" value="KINESIN MOTOR DOMAIN-CONTAINING PROTEIN"/>
    <property type="match status" value="1"/>
</dbReference>
<comment type="subcellular location">
    <subcellularLocation>
        <location evidence="1">Cytoplasm</location>
        <location evidence="1">Cytoskeleton</location>
    </subcellularLocation>
</comment>
<sequence>MVLSSKILKHRVHSPLKSPRRSKTYLRRSLLKQLSGEVQFGAASKANVKVVVRVRPLNEREAENRERHVVKVVDERMLIFDPKPEEEDFFFKGIRQRTRDLNKRQPKEQKFMFERIFDVDSTNEQIYEETTKDLVDTILAGYNCSVFAYGATGAGKTFTMLGKLESPGITFLTLMELYRRIDEIKEEKTCEVGVSYLEVYNETVRDLLQPGKLLNVQENGLQVLVPGLSLHKPDNADKLLEMLAYGNQNRTQHPTDANAESSRSHAVFQIFVRQQPRISDLKSNVCIAKLSMIDLAGSERGAATGFKGARFREGASINKSLLALGNCINALADGLHHVPYRNSKLTRLLKDSIGGNCRSIMIAAVSPAVASYEDTFNTLRYANRAKTIKTTLKKNLMNVDQHVSQYVKIVEDLREEICRLKEKVKSYEEKEKSWASSQANFALANEALLKKDETDKNIASLKEELQKKSDVANQTYLSDIFVSEEESLVQKKIEFANIEQKVLRREFLQLESLQREKELEIYYCNLRLLRMHILSPISRKLDKSVSKCERTIRNLKNKLEQIGRYQQSVERKLQANLEKSQAIQMELSAFGPNNNQPSTASRALLEKNETVLAERDLLQLSEYLKGLVKHSINEQNSTEYLISQLLNVVQGFYVQLRANNICTPDMENLFENCIKSMDESKVLWADQKNADDSSVQNNKFKPNQPALDINRLTQLPILSNTFISPTVPQENKFTRRSIMKNTSCDNLQNSCLKKFALKQSPGCSDTLKNSLSQIPESSAEKENVMRIAVLPKSPVLSSYSSIPIPSPVIGSRSIPSKISVSKTLTQLPSSCTCNQVSGVSNRSRMNCESAQNHSVMGNGNSQISTFCHLTLHSGIHSTNAFGPTPSRGAGVNELLKPSVPSLPSDMPSSSQSADTPIDLSSKSSLCHSLVTTSYDEVLHKHEDGNSSLEDLNKTPHVLPLNTTVDLSEPGFSVQTIVPKCENSNNKVFVSGNSATTSCESLKKTSKRLCHPIGLDSTYILNMSLPLNTTVDLSEPSYSFDKKIVPKTEDKSSTVSASINSLVASERNS</sequence>